<dbReference type="Pfam" id="PF03308">
    <property type="entry name" value="MeaB"/>
    <property type="match status" value="1"/>
</dbReference>
<dbReference type="Proteomes" id="UP000295447">
    <property type="component" value="Unassembled WGS sequence"/>
</dbReference>
<accession>A0A4R7ZP95</accession>
<dbReference type="EMBL" id="SODF01000002">
    <property type="protein sequence ID" value="TDW19462.1"/>
    <property type="molecule type" value="Genomic_DNA"/>
</dbReference>
<dbReference type="Gene3D" id="3.40.50.300">
    <property type="entry name" value="P-loop containing nucleotide triphosphate hydrolases"/>
    <property type="match status" value="1"/>
</dbReference>
<dbReference type="NCBIfam" id="NF006743">
    <property type="entry name" value="PRK09270.1-2"/>
    <property type="match status" value="1"/>
</dbReference>
<organism evidence="1 2">
    <name type="scientific">Kribbella kalugense</name>
    <dbReference type="NCBI Taxonomy" id="2512221"/>
    <lineage>
        <taxon>Bacteria</taxon>
        <taxon>Bacillati</taxon>
        <taxon>Actinomycetota</taxon>
        <taxon>Actinomycetes</taxon>
        <taxon>Propionibacteriales</taxon>
        <taxon>Kribbellaceae</taxon>
        <taxon>Kribbella</taxon>
    </lineage>
</organism>
<dbReference type="InterPro" id="IPR027417">
    <property type="entry name" value="P-loop_NTPase"/>
</dbReference>
<protein>
    <submittedName>
        <fullName evidence="1">ArgK protein</fullName>
    </submittedName>
</protein>
<sequence length="215" mass="23789">MRILDPVTAYDRAVGLATRGRRSILGITGAPAAGKSTYAEQLTAQLTADGHRVTLVPMDGYHLAQSVLEAEGLAEVKGAPHTFDGYGFVALLRRLKESPEEPIWAPRFDRSIEDSIAASIGIAPEVTLVLTEGNYLLLDQMPWATVRTLLDECWYVEVPEQLRHERLEARHRLYGRSPEEAHERTYGTDERNARLIAATATVADATIQLDRTPGR</sequence>
<comment type="caution">
    <text evidence="1">The sequence shown here is derived from an EMBL/GenBank/DDBJ whole genome shotgun (WGS) entry which is preliminary data.</text>
</comment>
<dbReference type="PANTHER" id="PTHR10285">
    <property type="entry name" value="URIDINE KINASE"/>
    <property type="match status" value="1"/>
</dbReference>
<name>A0A4R7ZP95_9ACTN</name>
<keyword evidence="2" id="KW-1185">Reference proteome</keyword>
<dbReference type="SUPFAM" id="SSF52540">
    <property type="entry name" value="P-loop containing nucleoside triphosphate hydrolases"/>
    <property type="match status" value="1"/>
</dbReference>
<gene>
    <name evidence="1" type="ORF">EV650_6072</name>
</gene>
<dbReference type="AlphaFoldDB" id="A0A4R7ZP95"/>
<reference evidence="1 2" key="1">
    <citation type="submission" date="2019-03" db="EMBL/GenBank/DDBJ databases">
        <title>Genomic Encyclopedia of Type Strains, Phase III (KMG-III): the genomes of soil and plant-associated and newly described type strains.</title>
        <authorList>
            <person name="Whitman W."/>
        </authorList>
    </citation>
    <scope>NUCLEOTIDE SEQUENCE [LARGE SCALE GENOMIC DNA]</scope>
    <source>
        <strain evidence="1 2">VKM Ac-2570</strain>
    </source>
</reference>
<evidence type="ECO:0000313" key="1">
    <source>
        <dbReference type="EMBL" id="TDW19462.1"/>
    </source>
</evidence>
<dbReference type="RefSeq" id="WP_238174529.1">
    <property type="nucleotide sequence ID" value="NZ_SODF01000002.1"/>
</dbReference>
<evidence type="ECO:0000313" key="2">
    <source>
        <dbReference type="Proteomes" id="UP000295447"/>
    </source>
</evidence>
<proteinExistence type="predicted"/>